<protein>
    <recommendedName>
        <fullName evidence="3">Integrase catalytic domain-containing protein</fullName>
    </recommendedName>
</protein>
<dbReference type="Proteomes" id="UP001218218">
    <property type="component" value="Unassembled WGS sequence"/>
</dbReference>
<evidence type="ECO:0008006" key="3">
    <source>
        <dbReference type="Google" id="ProtNLM"/>
    </source>
</evidence>
<dbReference type="AlphaFoldDB" id="A0AAD6Z3S2"/>
<organism evidence="1 2">
    <name type="scientific">Mycena albidolilacea</name>
    <dbReference type="NCBI Taxonomy" id="1033008"/>
    <lineage>
        <taxon>Eukaryota</taxon>
        <taxon>Fungi</taxon>
        <taxon>Dikarya</taxon>
        <taxon>Basidiomycota</taxon>
        <taxon>Agaricomycotina</taxon>
        <taxon>Agaricomycetes</taxon>
        <taxon>Agaricomycetidae</taxon>
        <taxon>Agaricales</taxon>
        <taxon>Marasmiineae</taxon>
        <taxon>Mycenaceae</taxon>
        <taxon>Mycena</taxon>
    </lineage>
</organism>
<proteinExistence type="predicted"/>
<accession>A0AAD6Z3S2</accession>
<dbReference type="PANTHER" id="PTHR46177">
    <property type="entry name" value="INTEGRASE CATALYTIC DOMAIN-CONTAINING PROTEIN"/>
    <property type="match status" value="1"/>
</dbReference>
<dbReference type="EMBL" id="JARIHO010000097">
    <property type="protein sequence ID" value="KAJ7305469.1"/>
    <property type="molecule type" value="Genomic_DNA"/>
</dbReference>
<name>A0AAD6Z3S2_9AGAR</name>
<reference evidence="1" key="1">
    <citation type="submission" date="2023-03" db="EMBL/GenBank/DDBJ databases">
        <title>Massive genome expansion in bonnet fungi (Mycena s.s.) driven by repeated elements and novel gene families across ecological guilds.</title>
        <authorList>
            <consortium name="Lawrence Berkeley National Laboratory"/>
            <person name="Harder C.B."/>
            <person name="Miyauchi S."/>
            <person name="Viragh M."/>
            <person name="Kuo A."/>
            <person name="Thoen E."/>
            <person name="Andreopoulos B."/>
            <person name="Lu D."/>
            <person name="Skrede I."/>
            <person name="Drula E."/>
            <person name="Henrissat B."/>
            <person name="Morin E."/>
            <person name="Kohler A."/>
            <person name="Barry K."/>
            <person name="LaButti K."/>
            <person name="Morin E."/>
            <person name="Salamov A."/>
            <person name="Lipzen A."/>
            <person name="Mereny Z."/>
            <person name="Hegedus B."/>
            <person name="Baldrian P."/>
            <person name="Stursova M."/>
            <person name="Weitz H."/>
            <person name="Taylor A."/>
            <person name="Grigoriev I.V."/>
            <person name="Nagy L.G."/>
            <person name="Martin F."/>
            <person name="Kauserud H."/>
        </authorList>
    </citation>
    <scope>NUCLEOTIDE SEQUENCE</scope>
    <source>
        <strain evidence="1">CBHHK002</strain>
    </source>
</reference>
<keyword evidence="2" id="KW-1185">Reference proteome</keyword>
<gene>
    <name evidence="1" type="ORF">DFH08DRAFT_721281</name>
</gene>
<dbReference type="PANTHER" id="PTHR46177:SF1">
    <property type="entry name" value="INTEGRASE CATALYTIC DOMAIN-CONTAINING PROTEIN"/>
    <property type="match status" value="1"/>
</dbReference>
<comment type="caution">
    <text evidence="1">The sequence shown here is derived from an EMBL/GenBank/DDBJ whole genome shotgun (WGS) entry which is preliminary data.</text>
</comment>
<evidence type="ECO:0000313" key="2">
    <source>
        <dbReference type="Proteomes" id="UP001218218"/>
    </source>
</evidence>
<evidence type="ECO:0000313" key="1">
    <source>
        <dbReference type="EMBL" id="KAJ7305469.1"/>
    </source>
</evidence>
<sequence length="427" mass="48805">MSSYNRNPTGKNQHTRDLFLDDRREQIFKAALIIYHSEKITDNKLIAQRIKVEYDIETSDSTVKRRRKEYGLTGGAATEEILTPNQIEQLVLMKMDEDVAKGWGVRTVWHKIASEHGKILTRDTVYKIMQTHDPAGFAAREPTAKKIFHVQKFPLGIHERWSGDGHDKLYKIGLPIWMKVDDATGKVLKAWVVPSNRMGDIIAYLFLCLAEKYGGVPLQTTTDCGSETTLLYGIVNAIRDMFHPGLKEAQIQAHNYLRSVHNIAVERTWLRLRLEFGDTAVLNFNQGIADLKYDNADPDHYELCQWLWPRLLQMELDKWASFRNGVPIRKQKEKAGPSGVRAMSRNEAFSMFESWGGVNCLQTVDRDVIRQMKEDMGGDALIAFSTPEFSVRAEEAFQSLGPVVLTQKNVWDVFQAMLPLVFPERGF</sequence>